<reference evidence="3" key="1">
    <citation type="submission" date="2019-05" db="EMBL/GenBank/DDBJ databases">
        <authorList>
            <consortium name="Pathogen Informatics"/>
        </authorList>
    </citation>
    <scope>NUCLEOTIDE SEQUENCE [LARGE SCALE GENOMIC DNA]</scope>
    <source>
        <strain evidence="3">NCTC12965</strain>
    </source>
</reference>
<dbReference type="InterPro" id="IPR036318">
    <property type="entry name" value="FAD-bd_PCMH-like_sf"/>
</dbReference>
<dbReference type="InterPro" id="IPR051312">
    <property type="entry name" value="Diverse_Substr_Oxidored"/>
</dbReference>
<dbReference type="EMBL" id="CABEEZ010000068">
    <property type="protein sequence ID" value="VTR30839.1"/>
    <property type="molecule type" value="Genomic_DNA"/>
</dbReference>
<dbReference type="PROSITE" id="PS51387">
    <property type="entry name" value="FAD_PCMH"/>
    <property type="match status" value="1"/>
</dbReference>
<dbReference type="EC" id="1.17.1.5" evidence="3"/>
<evidence type="ECO:0000259" key="2">
    <source>
        <dbReference type="PROSITE" id="PS51387"/>
    </source>
</evidence>
<dbReference type="InterPro" id="IPR016167">
    <property type="entry name" value="FAD-bd_PCMH_sub1"/>
</dbReference>
<dbReference type="PANTHER" id="PTHR42659:SF9">
    <property type="entry name" value="XANTHINE DEHYDROGENASE FAD-BINDING SUBUNIT XDHB-RELATED"/>
    <property type="match status" value="1"/>
</dbReference>
<organism evidence="3">
    <name type="scientific">Serratia fonticola</name>
    <dbReference type="NCBI Taxonomy" id="47917"/>
    <lineage>
        <taxon>Bacteria</taxon>
        <taxon>Pseudomonadati</taxon>
        <taxon>Pseudomonadota</taxon>
        <taxon>Gammaproteobacteria</taxon>
        <taxon>Enterobacterales</taxon>
        <taxon>Yersiniaceae</taxon>
        <taxon>Serratia</taxon>
    </lineage>
</organism>
<dbReference type="InterPro" id="IPR016169">
    <property type="entry name" value="FAD-bd_PCMH_sub2"/>
</dbReference>
<dbReference type="InterPro" id="IPR016166">
    <property type="entry name" value="FAD-bd_PCMH"/>
</dbReference>
<proteinExistence type="predicted"/>
<protein>
    <submittedName>
        <fullName evidence="3">Nicotinate dehydrogenase FAD-subunit</fullName>
        <ecNumber evidence="3">1.17.1.5</ecNumber>
    </submittedName>
</protein>
<dbReference type="PANTHER" id="PTHR42659">
    <property type="entry name" value="XANTHINE DEHYDROGENASE SUBUNIT C-RELATED"/>
    <property type="match status" value="1"/>
</dbReference>
<name>A0A4U9UFQ5_SERFO</name>
<dbReference type="Gene3D" id="3.30.43.10">
    <property type="entry name" value="Uridine Diphospho-n-acetylenolpyruvylglucosamine Reductase, domain 2"/>
    <property type="match status" value="1"/>
</dbReference>
<keyword evidence="1" id="KW-0274">FAD</keyword>
<sequence>MHTYYRATSIDDAVRQLRRDPQARLIAGGTDVLIQLHHINGKYRHLVDIHGLNELNGIKLLPDGTLRIGSGTTFSQIIDSPLVQRHIPILAEAAATIAGPQVRNMATLGGNICNGATSADSASPLCG</sequence>
<dbReference type="GO" id="GO:0050138">
    <property type="term" value="F:nicotinate dehydrogenase activity"/>
    <property type="evidence" value="ECO:0007669"/>
    <property type="project" value="UniProtKB-EC"/>
</dbReference>
<keyword evidence="3" id="KW-0560">Oxidoreductase</keyword>
<dbReference type="Gene3D" id="3.30.465.10">
    <property type="match status" value="1"/>
</dbReference>
<feature type="domain" description="FAD-binding PCMH-type" evidence="2">
    <location>
        <begin position="1"/>
        <end position="127"/>
    </location>
</feature>
<accession>A0A4U9UFQ5</accession>
<keyword evidence="1" id="KW-0285">Flavoprotein</keyword>
<dbReference type="AlphaFoldDB" id="A0A4U9UFQ5"/>
<dbReference type="SUPFAM" id="SSF56176">
    <property type="entry name" value="FAD-binding/transporter-associated domain-like"/>
    <property type="match status" value="1"/>
</dbReference>
<evidence type="ECO:0000313" key="3">
    <source>
        <dbReference type="EMBL" id="VTR30839.1"/>
    </source>
</evidence>
<dbReference type="GO" id="GO:0071949">
    <property type="term" value="F:FAD binding"/>
    <property type="evidence" value="ECO:0007669"/>
    <property type="project" value="InterPro"/>
</dbReference>
<dbReference type="Pfam" id="PF00941">
    <property type="entry name" value="FAD_binding_5"/>
    <property type="match status" value="1"/>
</dbReference>
<dbReference type="InterPro" id="IPR002346">
    <property type="entry name" value="Mopterin_DH_FAD-bd"/>
</dbReference>
<evidence type="ECO:0000256" key="1">
    <source>
        <dbReference type="ARBA" id="ARBA00022827"/>
    </source>
</evidence>
<gene>
    <name evidence="3" type="primary">ndhF</name>
    <name evidence="3" type="ORF">NCTC12965_03125</name>
</gene>